<dbReference type="Proteomes" id="UP000000602">
    <property type="component" value="Chromosome"/>
</dbReference>
<dbReference type="InterPro" id="IPR003736">
    <property type="entry name" value="PAAI_dom"/>
</dbReference>
<evidence type="ECO:0000256" key="2">
    <source>
        <dbReference type="ARBA" id="ARBA00022801"/>
    </source>
</evidence>
<dbReference type="OrthoDB" id="9813282at2"/>
<evidence type="ECO:0000259" key="3">
    <source>
        <dbReference type="Pfam" id="PF03061"/>
    </source>
</evidence>
<dbReference type="Gene3D" id="3.10.129.10">
    <property type="entry name" value="Hotdog Thioesterase"/>
    <property type="match status" value="1"/>
</dbReference>
<dbReference type="InterPro" id="IPR029069">
    <property type="entry name" value="HotDog_dom_sf"/>
</dbReference>
<dbReference type="AlphaFoldDB" id="Q6ARP1"/>
<comment type="similarity">
    <text evidence="1">Belongs to the thioesterase PaaI family.</text>
</comment>
<keyword evidence="5" id="KW-1185">Reference proteome</keyword>
<name>Q6ARP1_DESPS</name>
<keyword evidence="2" id="KW-0378">Hydrolase</keyword>
<dbReference type="PANTHER" id="PTHR43240">
    <property type="entry name" value="1,4-DIHYDROXY-2-NAPHTHOYL-COA THIOESTERASE 1"/>
    <property type="match status" value="1"/>
</dbReference>
<evidence type="ECO:0000256" key="1">
    <source>
        <dbReference type="ARBA" id="ARBA00008324"/>
    </source>
</evidence>
<dbReference type="SUPFAM" id="SSF54637">
    <property type="entry name" value="Thioesterase/thiol ester dehydrase-isomerase"/>
    <property type="match status" value="1"/>
</dbReference>
<dbReference type="GO" id="GO:0061522">
    <property type="term" value="F:1,4-dihydroxy-2-naphthoyl-CoA thioesterase activity"/>
    <property type="evidence" value="ECO:0007669"/>
    <property type="project" value="TreeGrafter"/>
</dbReference>
<dbReference type="HOGENOM" id="CLU_089876_13_1_7"/>
<evidence type="ECO:0000313" key="4">
    <source>
        <dbReference type="EMBL" id="CAG34984.1"/>
    </source>
</evidence>
<feature type="domain" description="Thioesterase" evidence="3">
    <location>
        <begin position="57"/>
        <end position="132"/>
    </location>
</feature>
<dbReference type="eggNOG" id="COG2050">
    <property type="taxonomic scope" value="Bacteria"/>
</dbReference>
<dbReference type="STRING" id="177439.DP0255"/>
<dbReference type="PANTHER" id="PTHR43240:SF5">
    <property type="entry name" value="1,4-DIHYDROXY-2-NAPHTHOYL-COA THIOESTERASE 1"/>
    <property type="match status" value="1"/>
</dbReference>
<proteinExistence type="inferred from homology"/>
<protein>
    <recommendedName>
        <fullName evidence="3">Thioesterase domain-containing protein</fullName>
    </recommendedName>
</protein>
<evidence type="ECO:0000313" key="5">
    <source>
        <dbReference type="Proteomes" id="UP000000602"/>
    </source>
</evidence>
<dbReference type="NCBIfam" id="TIGR00369">
    <property type="entry name" value="unchar_dom_1"/>
    <property type="match status" value="1"/>
</dbReference>
<dbReference type="CDD" id="cd03443">
    <property type="entry name" value="PaaI_thioesterase"/>
    <property type="match status" value="1"/>
</dbReference>
<dbReference type="EMBL" id="CR522870">
    <property type="protein sequence ID" value="CAG34984.1"/>
    <property type="molecule type" value="Genomic_DNA"/>
</dbReference>
<dbReference type="GO" id="GO:0005829">
    <property type="term" value="C:cytosol"/>
    <property type="evidence" value="ECO:0007669"/>
    <property type="project" value="TreeGrafter"/>
</dbReference>
<organism evidence="4 5">
    <name type="scientific">Desulfotalea psychrophila (strain LSv54 / DSM 12343)</name>
    <dbReference type="NCBI Taxonomy" id="177439"/>
    <lineage>
        <taxon>Bacteria</taxon>
        <taxon>Pseudomonadati</taxon>
        <taxon>Thermodesulfobacteriota</taxon>
        <taxon>Desulfobulbia</taxon>
        <taxon>Desulfobulbales</taxon>
        <taxon>Desulfocapsaceae</taxon>
        <taxon>Desulfotalea</taxon>
    </lineage>
</organism>
<dbReference type="InterPro" id="IPR006683">
    <property type="entry name" value="Thioestr_dom"/>
</dbReference>
<reference evidence="5" key="1">
    <citation type="journal article" date="2004" name="Environ. Microbiol.">
        <title>The genome of Desulfotalea psychrophila, a sulfate-reducing bacterium from permanently cold Arctic sediments.</title>
        <authorList>
            <person name="Rabus R."/>
            <person name="Ruepp A."/>
            <person name="Frickey T."/>
            <person name="Rattei T."/>
            <person name="Fartmann B."/>
            <person name="Stark M."/>
            <person name="Bauer M."/>
            <person name="Zibat A."/>
            <person name="Lombardot T."/>
            <person name="Becker I."/>
            <person name="Amann J."/>
            <person name="Gellner K."/>
            <person name="Teeling H."/>
            <person name="Leuschner W.D."/>
            <person name="Gloeckner F.-O."/>
            <person name="Lupas A.N."/>
            <person name="Amann R."/>
            <person name="Klenk H.-P."/>
        </authorList>
    </citation>
    <scope>NUCLEOTIDE SEQUENCE [LARGE SCALE GENOMIC DNA]</scope>
    <source>
        <strain evidence="5">DSM 12343 / LSv54</strain>
    </source>
</reference>
<dbReference type="KEGG" id="dps:DP0255"/>
<accession>Q6ARP1</accession>
<gene>
    <name evidence="4" type="ordered locus">DP0255</name>
</gene>
<dbReference type="Pfam" id="PF03061">
    <property type="entry name" value="4HBT"/>
    <property type="match status" value="1"/>
</dbReference>
<sequence length="145" mass="16077">MVKFIAWNVVSIFMTLDEINKICKDSMIQNLGIEFISYRNGVPRARMKVDSRTQQPHGYLHGGATIALAETVASVASSCTDRDMAAFGYHVDASLLSSVREGYVYAEPLLVHRGRTSHIWDVRVETEMGKTVALCRITVKLAAEA</sequence>